<dbReference type="OrthoDB" id="135231at2"/>
<evidence type="ECO:0000313" key="2">
    <source>
        <dbReference type="EMBL" id="QDL37035.1"/>
    </source>
</evidence>
<evidence type="ECO:0000313" key="3">
    <source>
        <dbReference type="Proteomes" id="UP000316798"/>
    </source>
</evidence>
<proteinExistence type="predicted"/>
<dbReference type="InterPro" id="IPR029058">
    <property type="entry name" value="AB_hydrolase_fold"/>
</dbReference>
<sequence>MSLIRIHGVQLEVRQIEAAAGEQRRAPIVFLHEGLGSVAMWRDWPDQVCLATGRAGMVYSRRGYGQSDPVPDVRGASSGRDGLRVGRLQPDYMHLEAWEVLPELLRVLQIDKPVLLGHSDGASIALLYASRYPVQACIVLAPHVMVEDISVRSIAQARTAYESGDLRKRLARYHADVDCAFWQWNDIWLDEAFRRFDIRGDCQRIRAPVLAIQGVDDAYGTMQQIDQIRTTGKHCVLQKLQQCGHSPHRDQTALTTQLIADFLAPME</sequence>
<dbReference type="GO" id="GO:0016787">
    <property type="term" value="F:hydrolase activity"/>
    <property type="evidence" value="ECO:0007669"/>
    <property type="project" value="UniProtKB-KW"/>
</dbReference>
<protein>
    <submittedName>
        <fullName evidence="2">Alpha/beta hydrolase</fullName>
    </submittedName>
</protein>
<name>A0A515D9F5_9BURK</name>
<reference evidence="2 3" key="1">
    <citation type="submission" date="2019-01" db="EMBL/GenBank/DDBJ databases">
        <title>Genomic insights into a novel species Rhodoferax sp.</title>
        <authorList>
            <person name="Jin L."/>
        </authorList>
    </citation>
    <scope>NUCLEOTIDE SEQUENCE [LARGE SCALE GENOMIC DNA]</scope>
    <source>
        <strain evidence="2 3">CHu59-6-5</strain>
    </source>
</reference>
<dbReference type="KEGG" id="rhf:EUB48_06870"/>
<accession>A0A515D9F5</accession>
<dbReference type="PANTHER" id="PTHR43798:SF33">
    <property type="entry name" value="HYDROLASE, PUTATIVE (AFU_ORTHOLOGUE AFUA_2G14860)-RELATED"/>
    <property type="match status" value="1"/>
</dbReference>
<dbReference type="GO" id="GO:0016020">
    <property type="term" value="C:membrane"/>
    <property type="evidence" value="ECO:0007669"/>
    <property type="project" value="TreeGrafter"/>
</dbReference>
<keyword evidence="2" id="KW-0378">Hydrolase</keyword>
<feature type="domain" description="AB hydrolase-1" evidence="1">
    <location>
        <begin position="28"/>
        <end position="251"/>
    </location>
</feature>
<gene>
    <name evidence="2" type="ORF">EUB48_06870</name>
</gene>
<dbReference type="RefSeq" id="WP_142818193.1">
    <property type="nucleotide sequence ID" value="NZ_CP035503.1"/>
</dbReference>
<dbReference type="Gene3D" id="3.40.50.1820">
    <property type="entry name" value="alpha/beta hydrolase"/>
    <property type="match status" value="1"/>
</dbReference>
<dbReference type="AlphaFoldDB" id="A0A515D9F5"/>
<dbReference type="Proteomes" id="UP000316798">
    <property type="component" value="Chromosome"/>
</dbReference>
<dbReference type="SUPFAM" id="SSF53474">
    <property type="entry name" value="alpha/beta-Hydrolases"/>
    <property type="match status" value="1"/>
</dbReference>
<dbReference type="EMBL" id="CP035503">
    <property type="protein sequence ID" value="QDL37035.1"/>
    <property type="molecule type" value="Genomic_DNA"/>
</dbReference>
<evidence type="ECO:0000259" key="1">
    <source>
        <dbReference type="Pfam" id="PF12697"/>
    </source>
</evidence>
<dbReference type="Pfam" id="PF12697">
    <property type="entry name" value="Abhydrolase_6"/>
    <property type="match status" value="1"/>
</dbReference>
<dbReference type="PANTHER" id="PTHR43798">
    <property type="entry name" value="MONOACYLGLYCEROL LIPASE"/>
    <property type="match status" value="1"/>
</dbReference>
<dbReference type="InterPro" id="IPR050266">
    <property type="entry name" value="AB_hydrolase_sf"/>
</dbReference>
<organism evidence="2 3">
    <name type="scientific">Rhodoferax sediminis</name>
    <dbReference type="NCBI Taxonomy" id="2509614"/>
    <lineage>
        <taxon>Bacteria</taxon>
        <taxon>Pseudomonadati</taxon>
        <taxon>Pseudomonadota</taxon>
        <taxon>Betaproteobacteria</taxon>
        <taxon>Burkholderiales</taxon>
        <taxon>Comamonadaceae</taxon>
        <taxon>Rhodoferax</taxon>
    </lineage>
</organism>
<dbReference type="InterPro" id="IPR000073">
    <property type="entry name" value="AB_hydrolase_1"/>
</dbReference>
<keyword evidence="3" id="KW-1185">Reference proteome</keyword>